<feature type="domain" description="EamA" evidence="2">
    <location>
        <begin position="65"/>
        <end position="178"/>
    </location>
</feature>
<keyword evidence="1" id="KW-0812">Transmembrane</keyword>
<feature type="transmembrane region" description="Helical" evidence="1">
    <location>
        <begin position="134"/>
        <end position="151"/>
    </location>
</feature>
<keyword evidence="1" id="KW-0472">Membrane</keyword>
<reference evidence="4 6" key="3">
    <citation type="submission" date="2019-03" db="EMBL/GenBank/DDBJ databases">
        <title>Subsurface microbial communities from deep shales in Ohio and West Virginia, USA.</title>
        <authorList>
            <person name="Wrighton K."/>
        </authorList>
    </citation>
    <scope>NUCLEOTIDE SEQUENCE [LARGE SCALE GENOMIC DNA]</scope>
    <source>
        <strain evidence="4 6">WG1_MB</strain>
    </source>
</reference>
<dbReference type="InterPro" id="IPR000620">
    <property type="entry name" value="EamA_dom"/>
</dbReference>
<feature type="transmembrane region" description="Helical" evidence="1">
    <location>
        <begin position="163"/>
        <end position="184"/>
    </location>
</feature>
<feature type="transmembrane region" description="Helical" evidence="1">
    <location>
        <begin position="20"/>
        <end position="41"/>
    </location>
</feature>
<feature type="transmembrane region" description="Helical" evidence="1">
    <location>
        <begin position="61"/>
        <end position="88"/>
    </location>
</feature>
<dbReference type="SUPFAM" id="SSF103481">
    <property type="entry name" value="Multidrug resistance efflux transporter EmrE"/>
    <property type="match status" value="1"/>
</dbReference>
<dbReference type="AlphaFoldDB" id="A0A285GKY7"/>
<reference evidence="5" key="1">
    <citation type="submission" date="2017-09" db="EMBL/GenBank/DDBJ databases">
        <authorList>
            <person name="Varghese N."/>
            <person name="Submissions S."/>
        </authorList>
    </citation>
    <scope>NUCLEOTIDE SEQUENCE [LARGE SCALE GENOMIC DNA]</scope>
    <source>
        <strain evidence="5">WG-1MB</strain>
    </source>
</reference>
<feature type="transmembrane region" description="Helical" evidence="1">
    <location>
        <begin position="108"/>
        <end position="128"/>
    </location>
</feature>
<keyword evidence="1" id="KW-1133">Transmembrane helix</keyword>
<name>A0A285GKY7_9EURY</name>
<organism evidence="3 5">
    <name type="scientific">Methanohalophilus euhalobius</name>
    <dbReference type="NCBI Taxonomy" id="51203"/>
    <lineage>
        <taxon>Archaea</taxon>
        <taxon>Methanobacteriati</taxon>
        <taxon>Methanobacteriota</taxon>
        <taxon>Stenosarchaea group</taxon>
        <taxon>Methanomicrobia</taxon>
        <taxon>Methanosarcinales</taxon>
        <taxon>Methanosarcinaceae</taxon>
        <taxon>Methanohalophilus</taxon>
    </lineage>
</organism>
<dbReference type="GO" id="GO:0016020">
    <property type="term" value="C:membrane"/>
    <property type="evidence" value="ECO:0007669"/>
    <property type="project" value="InterPro"/>
</dbReference>
<proteinExistence type="predicted"/>
<evidence type="ECO:0000259" key="2">
    <source>
        <dbReference type="Pfam" id="PF00892"/>
    </source>
</evidence>
<dbReference type="OrthoDB" id="141091at2157"/>
<gene>
    <name evidence="4" type="ORF">C7960_1652</name>
    <name evidence="3" type="ORF">SAMN06295989_1193</name>
</gene>
<evidence type="ECO:0000313" key="5">
    <source>
        <dbReference type="Proteomes" id="UP000217726"/>
    </source>
</evidence>
<evidence type="ECO:0000256" key="1">
    <source>
        <dbReference type="SAM" id="Phobius"/>
    </source>
</evidence>
<sequence length="348" mass="37139">MVDLQALRQAEHGRRIRFGYMWALFCAVLWGLWYIPGTVVWDLNPFDTMYADIAATSGDSMALVVTAILITAINAVTVVIALLVWNGVLGNYGEMVRTAKAFKPCSRWFLFASLFGGPVAILGSYIAMGFGGGAFAAVAALLYPVVGAGLANAWHGEKISKRAAMGIIVIIAGSVTIFGGGMITELQSGSIGWMGYLGGLMAATGWGIEGAIADKGLDVSSADVGLHLRFIAELGIWVIVALPLLYLAGYNVFSYAIQAFEPLTMLMFAFAGVTFGFCYVSWYKSFPLIGVGRGQGIANLYGMFAVISTILFFGDVPQWTVLVGGALCIVGSFIMFSEESLELETLRA</sequence>
<feature type="transmembrane region" description="Helical" evidence="1">
    <location>
        <begin position="234"/>
        <end position="257"/>
    </location>
</feature>
<feature type="transmembrane region" description="Helical" evidence="1">
    <location>
        <begin position="319"/>
        <end position="337"/>
    </location>
</feature>
<feature type="transmembrane region" description="Helical" evidence="1">
    <location>
        <begin position="263"/>
        <end position="282"/>
    </location>
</feature>
<accession>A0A285GKY7</accession>
<feature type="transmembrane region" description="Helical" evidence="1">
    <location>
        <begin position="294"/>
        <end position="313"/>
    </location>
</feature>
<dbReference type="Proteomes" id="UP000295404">
    <property type="component" value="Unassembled WGS sequence"/>
</dbReference>
<evidence type="ECO:0000313" key="4">
    <source>
        <dbReference type="EMBL" id="TCL12401.1"/>
    </source>
</evidence>
<reference evidence="3" key="2">
    <citation type="submission" date="2017-09" db="EMBL/GenBank/DDBJ databases">
        <authorList>
            <person name="Ehlers B."/>
            <person name="Leendertz F.H."/>
        </authorList>
    </citation>
    <scope>NUCLEOTIDE SEQUENCE [LARGE SCALE GENOMIC DNA]</scope>
    <source>
        <strain evidence="3">WG-1MB</strain>
    </source>
</reference>
<feature type="transmembrane region" description="Helical" evidence="1">
    <location>
        <begin position="190"/>
        <end position="213"/>
    </location>
</feature>
<protein>
    <recommendedName>
        <fullName evidence="2">EamA domain-containing protein</fullName>
    </recommendedName>
</protein>
<evidence type="ECO:0000313" key="3">
    <source>
        <dbReference type="EMBL" id="SNY23011.1"/>
    </source>
</evidence>
<dbReference type="EMBL" id="OBDR01000019">
    <property type="protein sequence ID" value="SNY23011.1"/>
    <property type="molecule type" value="Genomic_DNA"/>
</dbReference>
<evidence type="ECO:0000313" key="6">
    <source>
        <dbReference type="Proteomes" id="UP000295404"/>
    </source>
</evidence>
<dbReference type="EMBL" id="SMMS01000001">
    <property type="protein sequence ID" value="TCL12401.1"/>
    <property type="molecule type" value="Genomic_DNA"/>
</dbReference>
<dbReference type="Pfam" id="PF00892">
    <property type="entry name" value="EamA"/>
    <property type="match status" value="1"/>
</dbReference>
<dbReference type="InterPro" id="IPR037185">
    <property type="entry name" value="EmrE-like"/>
</dbReference>
<dbReference type="Proteomes" id="UP000217726">
    <property type="component" value="Unassembled WGS sequence"/>
</dbReference>
<keyword evidence="5" id="KW-1185">Reference proteome</keyword>